<dbReference type="RefSeq" id="XP_012204454.1">
    <property type="nucleotide sequence ID" value="XM_012349064.1"/>
</dbReference>
<comment type="subcellular location">
    <subcellularLocation>
        <location evidence="1">Mitochondrion membrane</location>
    </subcellularLocation>
</comment>
<dbReference type="Gene3D" id="6.10.140.1320">
    <property type="match status" value="1"/>
</dbReference>
<dbReference type="PANTHER" id="PTHR12297">
    <property type="entry name" value="HYPOXIA-INDUCBILE GENE 1 HIG1 -RELATED"/>
    <property type="match status" value="1"/>
</dbReference>
<proteinExistence type="predicted"/>
<reference evidence="8 9" key="1">
    <citation type="journal article" date="2013" name="PLoS Genet.">
        <title>Distinctive expansion of potential virulence genes in the genome of the oomycete fish pathogen Saprolegnia parasitica.</title>
        <authorList>
            <person name="Jiang R.H."/>
            <person name="de Bruijn I."/>
            <person name="Haas B.J."/>
            <person name="Belmonte R."/>
            <person name="Lobach L."/>
            <person name="Christie J."/>
            <person name="van den Ackerveken G."/>
            <person name="Bottin A."/>
            <person name="Bulone V."/>
            <person name="Diaz-Moreno S.M."/>
            <person name="Dumas B."/>
            <person name="Fan L."/>
            <person name="Gaulin E."/>
            <person name="Govers F."/>
            <person name="Grenville-Briggs L.J."/>
            <person name="Horner N.R."/>
            <person name="Levin J.Z."/>
            <person name="Mammella M."/>
            <person name="Meijer H.J."/>
            <person name="Morris P."/>
            <person name="Nusbaum C."/>
            <person name="Oome S."/>
            <person name="Phillips A.J."/>
            <person name="van Rooyen D."/>
            <person name="Rzeszutek E."/>
            <person name="Saraiva M."/>
            <person name="Secombes C.J."/>
            <person name="Seidl M.F."/>
            <person name="Snel B."/>
            <person name="Stassen J.H."/>
            <person name="Sykes S."/>
            <person name="Tripathy S."/>
            <person name="van den Berg H."/>
            <person name="Vega-Arreguin J.C."/>
            <person name="Wawra S."/>
            <person name="Young S.K."/>
            <person name="Zeng Q."/>
            <person name="Dieguez-Uribeondo J."/>
            <person name="Russ C."/>
            <person name="Tyler B.M."/>
            <person name="van West P."/>
        </authorList>
    </citation>
    <scope>NUCLEOTIDE SEQUENCE [LARGE SCALE GENOMIC DNA]</scope>
    <source>
        <strain evidence="8 9">CBS 223.65</strain>
    </source>
</reference>
<gene>
    <name evidence="8" type="ORF">SPRG_09638</name>
</gene>
<accession>A0A067C2R9</accession>
<dbReference type="VEuPathDB" id="FungiDB:SPRG_09638"/>
<keyword evidence="4" id="KW-0496">Mitochondrion</keyword>
<name>A0A067C2R9_SAPPC</name>
<dbReference type="Pfam" id="PF04588">
    <property type="entry name" value="HIG_1_N"/>
    <property type="match status" value="1"/>
</dbReference>
<protein>
    <recommendedName>
        <fullName evidence="7">HIG1 domain-containing protein</fullName>
    </recommendedName>
</protein>
<dbReference type="Proteomes" id="UP000030745">
    <property type="component" value="Unassembled WGS sequence"/>
</dbReference>
<keyword evidence="9" id="KW-1185">Reference proteome</keyword>
<evidence type="ECO:0000256" key="3">
    <source>
        <dbReference type="ARBA" id="ARBA00022989"/>
    </source>
</evidence>
<evidence type="ECO:0000256" key="6">
    <source>
        <dbReference type="SAM" id="Phobius"/>
    </source>
</evidence>
<dbReference type="InterPro" id="IPR007667">
    <property type="entry name" value="Hypoxia_induced_domain"/>
</dbReference>
<feature type="transmembrane region" description="Helical" evidence="6">
    <location>
        <begin position="20"/>
        <end position="39"/>
    </location>
</feature>
<evidence type="ECO:0000259" key="7">
    <source>
        <dbReference type="PROSITE" id="PS51503"/>
    </source>
</evidence>
<feature type="transmembrane region" description="Helical" evidence="6">
    <location>
        <begin position="51"/>
        <end position="71"/>
    </location>
</feature>
<dbReference type="OrthoDB" id="6604018at2759"/>
<dbReference type="PROSITE" id="PS51503">
    <property type="entry name" value="HIG1"/>
    <property type="match status" value="1"/>
</dbReference>
<evidence type="ECO:0000256" key="2">
    <source>
        <dbReference type="ARBA" id="ARBA00022692"/>
    </source>
</evidence>
<evidence type="ECO:0000256" key="5">
    <source>
        <dbReference type="ARBA" id="ARBA00023136"/>
    </source>
</evidence>
<evidence type="ECO:0000313" key="8">
    <source>
        <dbReference type="EMBL" id="KDO24803.1"/>
    </source>
</evidence>
<dbReference type="InterPro" id="IPR050355">
    <property type="entry name" value="RCF1"/>
</dbReference>
<dbReference type="GeneID" id="24131792"/>
<keyword evidence="5 6" id="KW-0472">Membrane</keyword>
<dbReference type="GO" id="GO:0031966">
    <property type="term" value="C:mitochondrial membrane"/>
    <property type="evidence" value="ECO:0007669"/>
    <property type="project" value="UniProtKB-SubCell"/>
</dbReference>
<dbReference type="EMBL" id="KK583238">
    <property type="protein sequence ID" value="KDO24803.1"/>
    <property type="molecule type" value="Genomic_DNA"/>
</dbReference>
<organism evidence="8 9">
    <name type="scientific">Saprolegnia parasitica (strain CBS 223.65)</name>
    <dbReference type="NCBI Taxonomy" id="695850"/>
    <lineage>
        <taxon>Eukaryota</taxon>
        <taxon>Sar</taxon>
        <taxon>Stramenopiles</taxon>
        <taxon>Oomycota</taxon>
        <taxon>Saprolegniomycetes</taxon>
        <taxon>Saprolegniales</taxon>
        <taxon>Saprolegniaceae</taxon>
        <taxon>Saprolegnia</taxon>
    </lineage>
</organism>
<dbReference type="STRING" id="695850.A0A067C2R9"/>
<evidence type="ECO:0000256" key="1">
    <source>
        <dbReference type="ARBA" id="ARBA00004325"/>
    </source>
</evidence>
<evidence type="ECO:0000256" key="4">
    <source>
        <dbReference type="ARBA" id="ARBA00023128"/>
    </source>
</evidence>
<dbReference type="KEGG" id="spar:SPRG_09638"/>
<dbReference type="AlphaFoldDB" id="A0A067C2R9"/>
<feature type="domain" description="HIG1" evidence="7">
    <location>
        <begin position="1"/>
        <end position="83"/>
    </location>
</feature>
<sequence length="100" mass="10617">MMMETGTEKFKRKFAENPFVPVGCAVTAVVLAGGLRTFVSGGDSRTQQKFMRARIFAQGATVVALAVGAIMTDNKSATGKYLNGLKDQLLGKTVAGEETK</sequence>
<keyword evidence="3 6" id="KW-1133">Transmembrane helix</keyword>
<dbReference type="OMA" id="FPMETGW"/>
<keyword evidence="2 6" id="KW-0812">Transmembrane</keyword>
<dbReference type="PANTHER" id="PTHR12297:SF3">
    <property type="entry name" value="HIG1 DOMAIN FAMILY MEMBER 1A"/>
    <property type="match status" value="1"/>
</dbReference>
<evidence type="ECO:0000313" key="9">
    <source>
        <dbReference type="Proteomes" id="UP000030745"/>
    </source>
</evidence>